<sequence>MSFTRRDFMASATAVAGATMLPFGPARAATAKYIRYSATSDEGKAMLRSYAIAVRRMVELPPEHPHNWFRNAFVHFMDCPHGNWWFYVWHRGYVGYFEETVRKYSDRPDSFAFPYWDWTVLPQIPDEMFDGALTPVSESFLPYTKDLNTFTAYIKPAMKTYWDTLNAAQRKQLDIRGYSSFDKLWDDVTGCSHGTCDPGNEAFAATNRARYLTRENPKLDDKTAKACSPHTVLTGLLPVDYYNQDATRSFTSSKTVSHNVMPGKDTQFSVLEGQPHNLVHNYIGGVGPWDPGPYGNMTNFLSPVDPVFFLHHANMDRLWDVWTRKQQRLGLPILPTDKEELSQLSREPFLFFVRADGSYVLDGRAGEYLSTERFQYEYRHGFGDVETAQVAAAKPSAAVKGTVAKGVGSVQLSSAAGPVVMAVKVTRPAGKSAPRTFDLLINAPAGVTKVEADSPYYGGTVGFFGPAMHGMADDATFTLPLPQATRTAALAASQSGPAANAQPAPTTLEVRLVPTHSPAAAAPSIKGVSLHPL</sequence>
<name>A0A2R4VSH0_9PROT</name>
<dbReference type="OrthoDB" id="2874181at2"/>
<dbReference type="Pfam" id="PF00264">
    <property type="entry name" value="Tyrosinase"/>
    <property type="match status" value="1"/>
</dbReference>
<evidence type="ECO:0000256" key="1">
    <source>
        <dbReference type="ARBA" id="ARBA00022723"/>
    </source>
</evidence>
<feature type="domain" description="Tyrosinase copper-binding" evidence="3">
    <location>
        <begin position="305"/>
        <end position="316"/>
    </location>
</feature>
<keyword evidence="5" id="KW-1185">Reference proteome</keyword>
<dbReference type="SUPFAM" id="SSF48056">
    <property type="entry name" value="Di-copper centre-containing domain"/>
    <property type="match status" value="1"/>
</dbReference>
<dbReference type="InterPro" id="IPR002227">
    <property type="entry name" value="Tyrosinase_Cu-bd"/>
</dbReference>
<organism evidence="4 5">
    <name type="scientific">Azospirillum humicireducens</name>
    <dbReference type="NCBI Taxonomy" id="1226968"/>
    <lineage>
        <taxon>Bacteria</taxon>
        <taxon>Pseudomonadati</taxon>
        <taxon>Pseudomonadota</taxon>
        <taxon>Alphaproteobacteria</taxon>
        <taxon>Rhodospirillales</taxon>
        <taxon>Azospirillaceae</taxon>
        <taxon>Azospirillum</taxon>
    </lineage>
</organism>
<keyword evidence="2" id="KW-0186">Copper</keyword>
<evidence type="ECO:0000313" key="5">
    <source>
        <dbReference type="Proteomes" id="UP000077405"/>
    </source>
</evidence>
<accession>A0A2R4VSH0</accession>
<dbReference type="PROSITE" id="PS00498">
    <property type="entry name" value="TYROSINASE_2"/>
    <property type="match status" value="1"/>
</dbReference>
<dbReference type="InterPro" id="IPR050316">
    <property type="entry name" value="Tyrosinase/Hemocyanin"/>
</dbReference>
<protein>
    <submittedName>
        <fullName evidence="4">Tyrosinase</fullName>
    </submittedName>
</protein>
<dbReference type="PANTHER" id="PTHR11474">
    <property type="entry name" value="TYROSINASE FAMILY MEMBER"/>
    <property type="match status" value="1"/>
</dbReference>
<dbReference type="EMBL" id="CP028903">
    <property type="protein sequence ID" value="AWB07398.1"/>
    <property type="molecule type" value="Genomic_DNA"/>
</dbReference>
<evidence type="ECO:0000256" key="2">
    <source>
        <dbReference type="ARBA" id="ARBA00023008"/>
    </source>
</evidence>
<dbReference type="GO" id="GO:0046872">
    <property type="term" value="F:metal ion binding"/>
    <property type="evidence" value="ECO:0007669"/>
    <property type="project" value="UniProtKB-KW"/>
</dbReference>
<dbReference type="InterPro" id="IPR008922">
    <property type="entry name" value="Di-copper_centre_dom_sf"/>
</dbReference>
<dbReference type="KEGG" id="ahu:A6A40_20400"/>
<keyword evidence="4" id="KW-0614">Plasmid</keyword>
<dbReference type="Proteomes" id="UP000077405">
    <property type="component" value="Plasmid pYZ2"/>
</dbReference>
<evidence type="ECO:0000259" key="3">
    <source>
        <dbReference type="PROSITE" id="PS00498"/>
    </source>
</evidence>
<dbReference type="PANTHER" id="PTHR11474:SF76">
    <property type="entry name" value="SHKT DOMAIN-CONTAINING PROTEIN"/>
    <property type="match status" value="1"/>
</dbReference>
<keyword evidence="1" id="KW-0479">Metal-binding</keyword>
<dbReference type="InterPro" id="IPR006311">
    <property type="entry name" value="TAT_signal"/>
</dbReference>
<dbReference type="GO" id="GO:0016491">
    <property type="term" value="F:oxidoreductase activity"/>
    <property type="evidence" value="ECO:0007669"/>
    <property type="project" value="InterPro"/>
</dbReference>
<dbReference type="RefSeq" id="WP_108547689.1">
    <property type="nucleotide sequence ID" value="NZ_CP028903.1"/>
</dbReference>
<evidence type="ECO:0000313" key="4">
    <source>
        <dbReference type="EMBL" id="AWB07398.1"/>
    </source>
</evidence>
<dbReference type="AlphaFoldDB" id="A0A2R4VSH0"/>
<dbReference type="PROSITE" id="PS51318">
    <property type="entry name" value="TAT"/>
    <property type="match status" value="1"/>
</dbReference>
<geneLocation type="plasmid" evidence="4 5">
    <name>pYZ2</name>
</geneLocation>
<gene>
    <name evidence="4" type="ORF">A6A40_20400</name>
</gene>
<dbReference type="Gene3D" id="1.10.1280.10">
    <property type="entry name" value="Di-copper center containing domain from catechol oxidase"/>
    <property type="match status" value="1"/>
</dbReference>
<proteinExistence type="predicted"/>
<dbReference type="PRINTS" id="PR00092">
    <property type="entry name" value="TYROSINASE"/>
</dbReference>
<reference evidence="4 5" key="1">
    <citation type="submission" date="2018-04" db="EMBL/GenBank/DDBJ databases">
        <title>Complete genome sequence of the nitrogen-fixing bacterium Azospirillum humicireducens type strain SgZ-5.</title>
        <authorList>
            <person name="Yu Z."/>
        </authorList>
    </citation>
    <scope>NUCLEOTIDE SEQUENCE [LARGE SCALE GENOMIC DNA]</scope>
    <source>
        <strain evidence="4 5">SgZ-5</strain>
        <plasmid evidence="4 5">pYZ2</plasmid>
    </source>
</reference>